<name>A0A0F8ZHF2_9ZZZZ</name>
<organism evidence="1">
    <name type="scientific">marine sediment metagenome</name>
    <dbReference type="NCBI Taxonomy" id="412755"/>
    <lineage>
        <taxon>unclassified sequences</taxon>
        <taxon>metagenomes</taxon>
        <taxon>ecological metagenomes</taxon>
    </lineage>
</organism>
<proteinExistence type="predicted"/>
<protein>
    <submittedName>
        <fullName evidence="1">Uncharacterized protein</fullName>
    </submittedName>
</protein>
<dbReference type="EMBL" id="LAZR01063501">
    <property type="protein sequence ID" value="KKK59391.1"/>
    <property type="molecule type" value="Genomic_DNA"/>
</dbReference>
<reference evidence="1" key="1">
    <citation type="journal article" date="2015" name="Nature">
        <title>Complex archaea that bridge the gap between prokaryotes and eukaryotes.</title>
        <authorList>
            <person name="Spang A."/>
            <person name="Saw J.H."/>
            <person name="Jorgensen S.L."/>
            <person name="Zaremba-Niedzwiedzka K."/>
            <person name="Martijn J."/>
            <person name="Lind A.E."/>
            <person name="van Eijk R."/>
            <person name="Schleper C."/>
            <person name="Guy L."/>
            <person name="Ettema T.J."/>
        </authorList>
    </citation>
    <scope>NUCLEOTIDE SEQUENCE</scope>
</reference>
<feature type="non-terminal residue" evidence="1">
    <location>
        <position position="77"/>
    </location>
</feature>
<dbReference type="AlphaFoldDB" id="A0A0F8ZHF2"/>
<sequence>MVSRYNYFIMPGSQTCYKQNYGHIIGWFSAGMRYKRHVCSKYKRMAIFIFAFNSDGVIPAHGIVGFERKVFLEDYGV</sequence>
<gene>
    <name evidence="1" type="ORF">LCGC14_3034870</name>
</gene>
<accession>A0A0F8ZHF2</accession>
<comment type="caution">
    <text evidence="1">The sequence shown here is derived from an EMBL/GenBank/DDBJ whole genome shotgun (WGS) entry which is preliminary data.</text>
</comment>
<evidence type="ECO:0000313" key="1">
    <source>
        <dbReference type="EMBL" id="KKK59391.1"/>
    </source>
</evidence>